<evidence type="ECO:0000313" key="6">
    <source>
        <dbReference type="Proteomes" id="UP000267921"/>
    </source>
</evidence>
<dbReference type="GeneID" id="30583774"/>
<dbReference type="EMBL" id="FNMU01000002">
    <property type="protein sequence ID" value="SDW27918.1"/>
    <property type="molecule type" value="Genomic_DNA"/>
</dbReference>
<reference evidence="3 5" key="2">
    <citation type="submission" date="2016-10" db="EMBL/GenBank/DDBJ databases">
        <authorList>
            <person name="de Groot N.N."/>
        </authorList>
    </citation>
    <scope>NUCLEOTIDE SEQUENCE [LARGE SCALE GENOMIC DNA]</scope>
    <source>
        <strain evidence="3 5">Z-7982</strain>
    </source>
</reference>
<evidence type="ECO:0000313" key="4">
    <source>
        <dbReference type="Proteomes" id="UP000186879"/>
    </source>
</evidence>
<gene>
    <name evidence="1" type="ORF">BHR79_08360</name>
    <name evidence="2" type="ORF">EFE40_06915</name>
    <name evidence="3" type="ORF">SAMN04515625_0580</name>
</gene>
<dbReference type="AlphaFoldDB" id="A0A1L3Q3R8"/>
<evidence type="ECO:0000313" key="1">
    <source>
        <dbReference type="EMBL" id="APH39490.1"/>
    </source>
</evidence>
<evidence type="ECO:0000313" key="3">
    <source>
        <dbReference type="EMBL" id="SDW27918.1"/>
    </source>
</evidence>
<sequence length="106" mass="12288">MIVTSWNNGKLSDSGAGYGLKIDENDRDQYFKKEWDNVELQLINYPHIVEVNINKQSFWSGNCRELINKDIGIWLIENGLAPWKKGQPPKLTMEPISKNRFLVKPI</sequence>
<name>A0A1L3Q3R8_9EURY</name>
<dbReference type="Proteomes" id="UP000198669">
    <property type="component" value="Unassembled WGS sequence"/>
</dbReference>
<dbReference type="OrthoDB" id="382187at2157"/>
<dbReference type="EMBL" id="CP017921">
    <property type="protein sequence ID" value="APH39490.1"/>
    <property type="molecule type" value="Genomic_DNA"/>
</dbReference>
<reference evidence="1 4" key="1">
    <citation type="submission" date="2016-10" db="EMBL/GenBank/DDBJ databases">
        <title>Methanohalophilus halophilus.</title>
        <authorList>
            <person name="L'haridon S."/>
        </authorList>
    </citation>
    <scope>NUCLEOTIDE SEQUENCE [LARGE SCALE GENOMIC DNA]</scope>
    <source>
        <strain evidence="1 4">Z-7982</strain>
    </source>
</reference>
<keyword evidence="4" id="KW-1185">Reference proteome</keyword>
<reference evidence="2 6" key="3">
    <citation type="submission" date="2018-10" db="EMBL/GenBank/DDBJ databases">
        <title>Cultivation of a novel Methanohalophilus strain from Kebrit Deep of the Red Sea and a genomic comparison of members of the genus Methanohalophilus.</title>
        <authorList>
            <person name="Guan Y."/>
            <person name="Ngugi D.K."/>
            <person name="Stingl U."/>
        </authorList>
    </citation>
    <scope>NUCLEOTIDE SEQUENCE [LARGE SCALE GENOMIC DNA]</scope>
    <source>
        <strain evidence="2 6">DSM 3094</strain>
    </source>
</reference>
<dbReference type="Proteomes" id="UP000267921">
    <property type="component" value="Unassembled WGS sequence"/>
</dbReference>
<protein>
    <submittedName>
        <fullName evidence="1">Uncharacterized protein</fullName>
    </submittedName>
</protein>
<dbReference type="KEGG" id="mhaz:BHR79_08360"/>
<dbReference type="EMBL" id="RJJG01000004">
    <property type="protein sequence ID" value="RNI09176.1"/>
    <property type="molecule type" value="Genomic_DNA"/>
</dbReference>
<dbReference type="Proteomes" id="UP000186879">
    <property type="component" value="Chromosome"/>
</dbReference>
<dbReference type="RefSeq" id="WP_072561913.1">
    <property type="nucleotide sequence ID" value="NZ_CP017921.1"/>
</dbReference>
<organism evidence="1 4">
    <name type="scientific">Methanohalophilus halophilus</name>
    <dbReference type="NCBI Taxonomy" id="2177"/>
    <lineage>
        <taxon>Archaea</taxon>
        <taxon>Methanobacteriati</taxon>
        <taxon>Methanobacteriota</taxon>
        <taxon>Stenosarchaea group</taxon>
        <taxon>Methanomicrobia</taxon>
        <taxon>Methanosarcinales</taxon>
        <taxon>Methanosarcinaceae</taxon>
        <taxon>Methanohalophilus</taxon>
    </lineage>
</organism>
<dbReference type="STRING" id="2177.BHR79_08360"/>
<accession>A0A1L3Q3R8</accession>
<evidence type="ECO:0000313" key="2">
    <source>
        <dbReference type="EMBL" id="RNI09176.1"/>
    </source>
</evidence>
<proteinExistence type="predicted"/>
<evidence type="ECO:0000313" key="5">
    <source>
        <dbReference type="Proteomes" id="UP000198669"/>
    </source>
</evidence>